<evidence type="ECO:0000256" key="1">
    <source>
        <dbReference type="ARBA" id="ARBA00001946"/>
    </source>
</evidence>
<dbReference type="EMBL" id="AP027272">
    <property type="protein sequence ID" value="BDX06610.1"/>
    <property type="molecule type" value="Genomic_DNA"/>
</dbReference>
<dbReference type="InterPro" id="IPR027417">
    <property type="entry name" value="P-loop_NTPase"/>
</dbReference>
<evidence type="ECO:0000313" key="5">
    <source>
        <dbReference type="EMBL" id="BDX06610.1"/>
    </source>
</evidence>
<evidence type="ECO:0000259" key="4">
    <source>
        <dbReference type="PROSITE" id="PS50887"/>
    </source>
</evidence>
<feature type="domain" description="Protein kinase" evidence="3">
    <location>
        <begin position="7"/>
        <end position="281"/>
    </location>
</feature>
<dbReference type="GO" id="GO:0016020">
    <property type="term" value="C:membrane"/>
    <property type="evidence" value="ECO:0007669"/>
    <property type="project" value="UniProtKB-SubCell"/>
</dbReference>
<dbReference type="Gene3D" id="3.30.70.270">
    <property type="match status" value="1"/>
</dbReference>
<dbReference type="Pfam" id="PF13191">
    <property type="entry name" value="AAA_16"/>
    <property type="match status" value="1"/>
</dbReference>
<dbReference type="SUPFAM" id="SSF52540">
    <property type="entry name" value="P-loop containing nucleoside triphosphate hydrolases"/>
    <property type="match status" value="1"/>
</dbReference>
<evidence type="ECO:0000256" key="2">
    <source>
        <dbReference type="ARBA" id="ARBA00004167"/>
    </source>
</evidence>
<dbReference type="NCBIfam" id="TIGR00254">
    <property type="entry name" value="GGDEF"/>
    <property type="match status" value="1"/>
</dbReference>
<name>A0AA48HXV8_9ALTE</name>
<dbReference type="InterPro" id="IPR053159">
    <property type="entry name" value="Hybrid_Histidine_Kinase"/>
</dbReference>
<dbReference type="InterPro" id="IPR041664">
    <property type="entry name" value="AAA_16"/>
</dbReference>
<dbReference type="Gene3D" id="1.10.510.10">
    <property type="entry name" value="Transferase(Phosphotransferase) domain 1"/>
    <property type="match status" value="1"/>
</dbReference>
<organism evidence="5 6">
    <name type="scientific">Planctobacterium marinum</name>
    <dbReference type="NCBI Taxonomy" id="1631968"/>
    <lineage>
        <taxon>Bacteria</taxon>
        <taxon>Pseudomonadati</taxon>
        <taxon>Pseudomonadota</taxon>
        <taxon>Gammaproteobacteria</taxon>
        <taxon>Alteromonadales</taxon>
        <taxon>Alteromonadaceae</taxon>
        <taxon>Planctobacterium</taxon>
    </lineage>
</organism>
<dbReference type="KEGG" id="pmaw:MACH26_21310"/>
<dbReference type="InterPro" id="IPR000719">
    <property type="entry name" value="Prot_kinase_dom"/>
</dbReference>
<dbReference type="Pfam" id="PF00069">
    <property type="entry name" value="Pkinase"/>
    <property type="match status" value="1"/>
</dbReference>
<dbReference type="Pfam" id="PF25503">
    <property type="entry name" value="TPR_CHK1"/>
    <property type="match status" value="1"/>
</dbReference>
<sequence>MFQIGCYKVREKLFESSGTIVYRVQNADSESNGFPQTVILKLLNQDFPTSEQLARFRREFELTKKLSGKGVIEALDLIRHENSLVMVLEDFEGDSLSNVYRDRPMRLPEFWRFALKIVDCLALVHGERVIHKDINPSNILLNTQTQKIKLIDFGISIELASENIDAEKPGVLKGTLAYISPEQTGRMNRILDYRTDFYSLGITFYQMLTNKLPFSAEDAIEWVHAHIAKIPQSPHELNPRIPKPLSELVMKLIAKNAEDRYVTIAGLRRDLEICRREHSTTGDIGHFILGANDHSGELNLSQKIYGRELEIATMLGLYDKVVRGKNALLTVSGASGIGKTSLIREIQKPVVSRQGYYTEGKFDQFERSTPYSAILQASTSLVRQILTESQQQIETWKTRLLTALEGNGQLVIDVIPEMKHIIGEQPKLANVQGTELENRFHRTFQRFMRAVCDTERPLVIFLDDMQWCDLATLKLVQVLLNDSHIKHLYLVLTWRDNEVNETHPLSQALEELKNTQTITNNLKLSPLSAQDMNRFIADSTGLEVQSCRQLASLCYEKTLGNPFYLNQFLLSLYDAGQIRFSQERMQWTWDIATLVAADSTDNVIDLMLKKMTGLSDEALVLMQRAACIGNRFELDTLATISGRTVQQVAKLLMEALKAGFLVPVDEAWQWAQYLDPETEITHTTAIKTRAEYRFLHDRVQQAAYTSMSEDERKQLHIQIGRKLSNQLSGGELSERIFEVVNHFNVAREYIKDDEERLNIIHKNRLAGQKARASAAFSTAQSYFTMSIGAIVEQDWSNKADIIIGIFLEAAEVCCINNSYGEMESILLQLESRTEDKFARLSAMKIRILALIAQNHSDKAVSVGLEAISLFDISLPDAPDELDVQESISSTLLELSKVSDDWIVYQNDAIGPEIQIALDVLNVFTAAAFRSQPMLFALLVCKMIQLSLRKGSTGTSSFAFATLGILLCGLVGDVKSGKRYAEVAKKLNRRFSATDIEVKTVYVIKTFVEIWQAPLKTSIVDLRNNFQLALTRGDLEYAAMSAMMEKVHSFYQGQNLTDLGRTTEAYLESIDEAGQEVFHHYVCMLSQTISNLQTQCEKPWILEGDYYQESSRVSMHESVGDHTALAKLYSFKQFIAFFAEEWQQAQIYTDKLEPLLPGVVSSIYVPQYYFYAALTLIMNLKGGELASQELAILKEYSAKLDFWADNCRANFGSKAMLLKAEIYHLSSSFDLKNIKLYEKAISIARDSGQLHEEALGNEFLARFWLKYEKSEIAQIYLRRAYHLYDLWGCELKKAKLSQGFQQLLNFETIQKNWEKTPTTVNSGFTQNQDLDFNSVMKASQAISGEIVKEKLIQTMMLLVVENAGAQNATLLLRNKGLWQWTASAKMEGKKVELFDDDFSFMTDERLPLQVLQYVLRTQKALAIHYAPEDPLCAQDAYVVKYQPESILCVPILHRNEVTGLLYMENNLLRNAFTPERIEIIQLLASQMVISMDNATLYAELEARVAERTHKLHEANEKLTLLATLDSLTGSFNRRHFIEVANTEMSRSMRSGRPLGIMMIDIDHFKAINDRYGHSAGDEALKKVVKTCMDTLRPGDIFGRLGGEEFAVILPDTDIQLSANVAERLRSSVEQLSIESPPHQFSVTLSIGVCSYTGNEHTLEHLLHVADQGLYRAKREGRNRVLISED</sequence>
<keyword evidence="6" id="KW-1185">Reference proteome</keyword>
<comment type="cofactor">
    <cofactor evidence="1">
        <name>Mg(2+)</name>
        <dbReference type="ChEBI" id="CHEBI:18420"/>
    </cofactor>
</comment>
<dbReference type="CDD" id="cd14014">
    <property type="entry name" value="STKc_PknB_like"/>
    <property type="match status" value="1"/>
</dbReference>
<proteinExistence type="predicted"/>
<dbReference type="Proteomes" id="UP001333710">
    <property type="component" value="Chromosome"/>
</dbReference>
<dbReference type="GO" id="GO:0004674">
    <property type="term" value="F:protein serine/threonine kinase activity"/>
    <property type="evidence" value="ECO:0007669"/>
    <property type="project" value="UniProtKB-KW"/>
</dbReference>
<dbReference type="InterPro" id="IPR029787">
    <property type="entry name" value="Nucleotide_cyclase"/>
</dbReference>
<evidence type="ECO:0000259" key="3">
    <source>
        <dbReference type="PROSITE" id="PS50011"/>
    </source>
</evidence>
<dbReference type="Gene3D" id="3.30.200.20">
    <property type="entry name" value="Phosphorylase Kinase, domain 1"/>
    <property type="match status" value="1"/>
</dbReference>
<dbReference type="InterPro" id="IPR043128">
    <property type="entry name" value="Rev_trsase/Diguanyl_cyclase"/>
</dbReference>
<dbReference type="InterPro" id="IPR003018">
    <property type="entry name" value="GAF"/>
</dbReference>
<accession>A0AA48HXV8</accession>
<dbReference type="SMART" id="SM00267">
    <property type="entry name" value="GGDEF"/>
    <property type="match status" value="1"/>
</dbReference>
<dbReference type="PROSITE" id="PS50887">
    <property type="entry name" value="GGDEF"/>
    <property type="match status" value="1"/>
</dbReference>
<gene>
    <name evidence="5" type="ORF">MACH26_21310</name>
</gene>
<dbReference type="InterPro" id="IPR011009">
    <property type="entry name" value="Kinase-like_dom_sf"/>
</dbReference>
<dbReference type="PROSITE" id="PS50011">
    <property type="entry name" value="PROTEIN_KINASE_DOM"/>
    <property type="match status" value="1"/>
</dbReference>
<dbReference type="SUPFAM" id="SSF55073">
    <property type="entry name" value="Nucleotide cyclase"/>
    <property type="match status" value="1"/>
</dbReference>
<dbReference type="Pfam" id="PF00990">
    <property type="entry name" value="GGDEF"/>
    <property type="match status" value="1"/>
</dbReference>
<dbReference type="PANTHER" id="PTHR43642:SF1">
    <property type="entry name" value="HYBRID SIGNAL TRANSDUCTION HISTIDINE KINASE G"/>
    <property type="match status" value="1"/>
</dbReference>
<dbReference type="InterPro" id="IPR029016">
    <property type="entry name" value="GAF-like_dom_sf"/>
</dbReference>
<dbReference type="Gene3D" id="3.30.450.40">
    <property type="match status" value="1"/>
</dbReference>
<dbReference type="SMART" id="SM00065">
    <property type="entry name" value="GAF"/>
    <property type="match status" value="1"/>
</dbReference>
<feature type="domain" description="GGDEF" evidence="4">
    <location>
        <begin position="1551"/>
        <end position="1684"/>
    </location>
</feature>
<keyword evidence="5" id="KW-0808">Transferase</keyword>
<dbReference type="RefSeq" id="WP_338292622.1">
    <property type="nucleotide sequence ID" value="NZ_AP027272.1"/>
</dbReference>
<dbReference type="InterPro" id="IPR000160">
    <property type="entry name" value="GGDEF_dom"/>
</dbReference>
<keyword evidence="5" id="KW-0723">Serine/threonine-protein kinase</keyword>
<dbReference type="Gene3D" id="3.40.50.300">
    <property type="entry name" value="P-loop containing nucleotide triphosphate hydrolases"/>
    <property type="match status" value="1"/>
</dbReference>
<dbReference type="CDD" id="cd01949">
    <property type="entry name" value="GGDEF"/>
    <property type="match status" value="1"/>
</dbReference>
<dbReference type="GO" id="GO:0005524">
    <property type="term" value="F:ATP binding"/>
    <property type="evidence" value="ECO:0007669"/>
    <property type="project" value="InterPro"/>
</dbReference>
<comment type="subcellular location">
    <subcellularLocation>
        <location evidence="2">Membrane</location>
        <topology evidence="2">Single-pass membrane protein</topology>
    </subcellularLocation>
</comment>
<reference evidence="5" key="1">
    <citation type="submission" date="2023-01" db="EMBL/GenBank/DDBJ databases">
        <title>Complete genome sequence of Planctobacterium marinum strain Dej080120_11.</title>
        <authorList>
            <person name="Ueki S."/>
            <person name="Maruyama F."/>
        </authorList>
    </citation>
    <scope>NUCLEOTIDE SEQUENCE</scope>
    <source>
        <strain evidence="5">Dej080120_11</strain>
    </source>
</reference>
<dbReference type="FunFam" id="3.30.70.270:FF:000001">
    <property type="entry name" value="Diguanylate cyclase domain protein"/>
    <property type="match status" value="1"/>
</dbReference>
<protein>
    <submittedName>
        <fullName evidence="5">Serine/threonine protein kinase</fullName>
    </submittedName>
</protein>
<dbReference type="PANTHER" id="PTHR43642">
    <property type="entry name" value="HYBRID SIGNAL TRANSDUCTION HISTIDINE KINASE G"/>
    <property type="match status" value="1"/>
</dbReference>
<evidence type="ECO:0000313" key="6">
    <source>
        <dbReference type="Proteomes" id="UP001333710"/>
    </source>
</evidence>
<keyword evidence="5" id="KW-0418">Kinase</keyword>
<dbReference type="SUPFAM" id="SSF56112">
    <property type="entry name" value="Protein kinase-like (PK-like)"/>
    <property type="match status" value="1"/>
</dbReference>
<dbReference type="Pfam" id="PF01590">
    <property type="entry name" value="GAF"/>
    <property type="match status" value="1"/>
</dbReference>
<dbReference type="SUPFAM" id="SSF55781">
    <property type="entry name" value="GAF domain-like"/>
    <property type="match status" value="1"/>
</dbReference>